<dbReference type="EMBL" id="AWQU01000070">
    <property type="protein sequence ID" value="KFB07703.1"/>
    <property type="molecule type" value="Genomic_DNA"/>
</dbReference>
<feature type="signal peptide" evidence="1">
    <location>
        <begin position="1"/>
        <end position="29"/>
    </location>
</feature>
<dbReference type="PROSITE" id="PS51257">
    <property type="entry name" value="PROKAR_LIPOPROTEIN"/>
    <property type="match status" value="1"/>
</dbReference>
<comment type="caution">
    <text evidence="2">The sequence shown here is derived from an EMBL/GenBank/DDBJ whole genome shotgun (WGS) entry which is preliminary data.</text>
</comment>
<protein>
    <submittedName>
        <fullName evidence="2">p35 lipoprotein family protein</fullName>
    </submittedName>
</protein>
<keyword evidence="3" id="KW-1185">Reference proteome</keyword>
<dbReference type="AlphaFoldDB" id="A0A084U417"/>
<sequence>MKNKKTKWIRLLSIGGAVMAIGTVPIAMTACAKKSTNQTVTKATPKIKSDITLVGKFSDLVSVDTDTTTDELISQNLQKDLSKVIENYKDIKDGKVVFKSNLSEDDKKFNNGTKDYDDWKLSASSNIVYYSSTSPQLTIKSTKDLNTQISTNLSEIIKNAGFANPENKEFKLNNENKIGVDKDMSHVDMLHVSVTATDKSNKKTGSTEIDLVIPTSDINFVPDKATVEVSGSNVTTKSQEVKFKYDVGIDSNVNKITNNNIGIEEGKTPEDADAVLKALGWNSSEEIISDHDIVKSNKIFNEELILKTTSSNINSQKMGKSIGIFNTKFSEFNVIKNESNDFYKISVKGTPNLGYFWDDGSNLTKEFVLSEELKITVKNASLADSSNSDVDKNDGGQIVELNYDGRPGQSELNTSDNNKENENIKNFYKIEENSKRLIEEANKNVSLKELIRNAEISSINIEKTKVISNGGGNTNRIRVALNVVPNKDSSWKDNGGLENRIIYVKMGFATQ</sequence>
<evidence type="ECO:0000256" key="1">
    <source>
        <dbReference type="SAM" id="SignalP"/>
    </source>
</evidence>
<dbReference type="GO" id="GO:0016020">
    <property type="term" value="C:membrane"/>
    <property type="evidence" value="ECO:0007669"/>
    <property type="project" value="InterPro"/>
</dbReference>
<keyword evidence="2" id="KW-0449">Lipoprotein</keyword>
<organism evidence="2 3">
    <name type="scientific">Malacoplasma iowae DK-CPA</name>
    <dbReference type="NCBI Taxonomy" id="1394179"/>
    <lineage>
        <taxon>Bacteria</taxon>
        <taxon>Bacillati</taxon>
        <taxon>Mycoplasmatota</taxon>
        <taxon>Mycoplasmoidales</taxon>
        <taxon>Mycoplasmoidaceae</taxon>
        <taxon>Malacoplasma</taxon>
    </lineage>
</organism>
<reference evidence="2 3" key="1">
    <citation type="journal article" date="2014" name="PLoS ONE">
        <title>Reduction of Hydrogen Peroxide Accumulation and Toxicity by a Catalase from Mycoplasma iowae.</title>
        <authorList>
            <person name="Pritchard R.E."/>
            <person name="Prassinos A.J."/>
            <person name="Osborne J.D."/>
            <person name="Raviv Z."/>
            <person name="Balish M.F."/>
        </authorList>
    </citation>
    <scope>NUCLEOTIDE SEQUENCE [LARGE SCALE GENOMIC DNA]</scope>
    <source>
        <strain evidence="2 3">DK-CPA</strain>
    </source>
</reference>
<dbReference type="Proteomes" id="UP000028523">
    <property type="component" value="Unassembled WGS sequence"/>
</dbReference>
<dbReference type="InterPro" id="IPR011653">
    <property type="entry name" value="Lipoprotein_p35"/>
</dbReference>
<proteinExistence type="predicted"/>
<name>A0A084U417_MALIO</name>
<feature type="chain" id="PRO_5001782903" evidence="1">
    <location>
        <begin position="30"/>
        <end position="511"/>
    </location>
</feature>
<gene>
    <name evidence="2" type="ORF">P271_557</name>
</gene>
<evidence type="ECO:0000313" key="3">
    <source>
        <dbReference type="Proteomes" id="UP000028523"/>
    </source>
</evidence>
<dbReference type="Pfam" id="PF07668">
    <property type="entry name" value="MpPF1"/>
    <property type="match status" value="1"/>
</dbReference>
<keyword evidence="1" id="KW-0732">Signal</keyword>
<evidence type="ECO:0000313" key="2">
    <source>
        <dbReference type="EMBL" id="KFB07703.1"/>
    </source>
</evidence>
<dbReference type="RefSeq" id="WP_036451654.1">
    <property type="nucleotide sequence ID" value="NZ_AWQU01000070.1"/>
</dbReference>
<accession>A0A084U417</accession>